<keyword evidence="2" id="KW-0479">Metal-binding</keyword>
<accession>A0A6L2J751</accession>
<gene>
    <name evidence="5" type="ORF">Tci_004816</name>
</gene>
<dbReference type="GO" id="GO:0003676">
    <property type="term" value="F:nucleic acid binding"/>
    <property type="evidence" value="ECO:0007669"/>
    <property type="project" value="InterPro"/>
</dbReference>
<feature type="compositionally biased region" description="Low complexity" evidence="3">
    <location>
        <begin position="729"/>
        <end position="738"/>
    </location>
</feature>
<feature type="compositionally biased region" description="Polar residues" evidence="3">
    <location>
        <begin position="739"/>
        <end position="750"/>
    </location>
</feature>
<dbReference type="Pfam" id="PF07727">
    <property type="entry name" value="RVT_2"/>
    <property type="match status" value="1"/>
</dbReference>
<dbReference type="InterPro" id="IPR054722">
    <property type="entry name" value="PolX-like_BBD"/>
</dbReference>
<feature type="region of interest" description="Disordered" evidence="3">
    <location>
        <begin position="1194"/>
        <end position="1215"/>
    </location>
</feature>
<feature type="domain" description="CCHC-type" evidence="4">
    <location>
        <begin position="160"/>
        <end position="175"/>
    </location>
</feature>
<comment type="caution">
    <text evidence="5">The sequence shown here is derived from an EMBL/GenBank/DDBJ whole genome shotgun (WGS) entry which is preliminary data.</text>
</comment>
<dbReference type="InterPro" id="IPR001878">
    <property type="entry name" value="Znf_CCHC"/>
</dbReference>
<dbReference type="SMART" id="SM00343">
    <property type="entry name" value="ZnF_C2HC"/>
    <property type="match status" value="1"/>
</dbReference>
<evidence type="ECO:0000256" key="1">
    <source>
        <dbReference type="ARBA" id="ARBA00022750"/>
    </source>
</evidence>
<dbReference type="GO" id="GO:0008270">
    <property type="term" value="F:zinc ion binding"/>
    <property type="evidence" value="ECO:0007669"/>
    <property type="project" value="UniProtKB-KW"/>
</dbReference>
<dbReference type="SUPFAM" id="SSF56672">
    <property type="entry name" value="DNA/RNA polymerases"/>
    <property type="match status" value="1"/>
</dbReference>
<dbReference type="PROSITE" id="PS50158">
    <property type="entry name" value="ZF_CCHC"/>
    <property type="match status" value="1"/>
</dbReference>
<dbReference type="CDD" id="cd09272">
    <property type="entry name" value="RNase_HI_RT_Ty1"/>
    <property type="match status" value="1"/>
</dbReference>
<evidence type="ECO:0000256" key="2">
    <source>
        <dbReference type="PROSITE-ProRule" id="PRU00047"/>
    </source>
</evidence>
<organism evidence="5">
    <name type="scientific">Tanacetum cinerariifolium</name>
    <name type="common">Dalmatian daisy</name>
    <name type="synonym">Chrysanthemum cinerariifolium</name>
    <dbReference type="NCBI Taxonomy" id="118510"/>
    <lineage>
        <taxon>Eukaryota</taxon>
        <taxon>Viridiplantae</taxon>
        <taxon>Streptophyta</taxon>
        <taxon>Embryophyta</taxon>
        <taxon>Tracheophyta</taxon>
        <taxon>Spermatophyta</taxon>
        <taxon>Magnoliopsida</taxon>
        <taxon>eudicotyledons</taxon>
        <taxon>Gunneridae</taxon>
        <taxon>Pentapetalae</taxon>
        <taxon>asterids</taxon>
        <taxon>campanulids</taxon>
        <taxon>Asterales</taxon>
        <taxon>Asteraceae</taxon>
        <taxon>Asteroideae</taxon>
        <taxon>Anthemideae</taxon>
        <taxon>Anthemidinae</taxon>
        <taxon>Tanacetum</taxon>
    </lineage>
</organism>
<name>A0A6L2J751_TANCI</name>
<keyword evidence="1" id="KW-0645">Protease</keyword>
<feature type="compositionally biased region" description="Basic and acidic residues" evidence="3">
    <location>
        <begin position="682"/>
        <end position="691"/>
    </location>
</feature>
<dbReference type="GO" id="GO:0004190">
    <property type="term" value="F:aspartic-type endopeptidase activity"/>
    <property type="evidence" value="ECO:0007669"/>
    <property type="project" value="UniProtKB-KW"/>
</dbReference>
<reference evidence="5" key="1">
    <citation type="journal article" date="2019" name="Sci. Rep.">
        <title>Draft genome of Tanacetum cinerariifolium, the natural source of mosquito coil.</title>
        <authorList>
            <person name="Yamashiro T."/>
            <person name="Shiraishi A."/>
            <person name="Satake H."/>
            <person name="Nakayama K."/>
        </authorList>
    </citation>
    <scope>NUCLEOTIDE SEQUENCE</scope>
</reference>
<feature type="compositionally biased region" description="Pro residues" evidence="3">
    <location>
        <begin position="1202"/>
        <end position="1215"/>
    </location>
</feature>
<feature type="region of interest" description="Disordered" evidence="3">
    <location>
        <begin position="312"/>
        <end position="341"/>
    </location>
</feature>
<keyword evidence="1" id="KW-0378">Hydrolase</keyword>
<dbReference type="Gene3D" id="4.10.60.10">
    <property type="entry name" value="Zinc finger, CCHC-type"/>
    <property type="match status" value="1"/>
</dbReference>
<feature type="compositionally biased region" description="Polar residues" evidence="3">
    <location>
        <begin position="667"/>
        <end position="679"/>
    </location>
</feature>
<feature type="compositionally biased region" description="Basic and acidic residues" evidence="3">
    <location>
        <begin position="705"/>
        <end position="717"/>
    </location>
</feature>
<protein>
    <submittedName>
        <fullName evidence="5">Putative ribonuclease H-like domain-containing protein</fullName>
    </submittedName>
</protein>
<dbReference type="PANTHER" id="PTHR11439">
    <property type="entry name" value="GAG-POL-RELATED RETROTRANSPOSON"/>
    <property type="match status" value="1"/>
</dbReference>
<evidence type="ECO:0000313" key="5">
    <source>
        <dbReference type="EMBL" id="GEU32838.1"/>
    </source>
</evidence>
<dbReference type="AlphaFoldDB" id="A0A6L2J751"/>
<dbReference type="Pfam" id="PF22936">
    <property type="entry name" value="Pol_BBD"/>
    <property type="match status" value="1"/>
</dbReference>
<dbReference type="SUPFAM" id="SSF57756">
    <property type="entry name" value="Retrovirus zinc finger-like domains"/>
    <property type="match status" value="1"/>
</dbReference>
<evidence type="ECO:0000256" key="3">
    <source>
        <dbReference type="SAM" id="MobiDB-lite"/>
    </source>
</evidence>
<keyword evidence="2" id="KW-0863">Zinc-finger</keyword>
<dbReference type="PANTHER" id="PTHR11439:SF495">
    <property type="entry name" value="REVERSE TRANSCRIPTASE, RNA-DEPENDENT DNA POLYMERASE-RELATED"/>
    <property type="match status" value="1"/>
</dbReference>
<dbReference type="InterPro" id="IPR043502">
    <property type="entry name" value="DNA/RNA_pol_sf"/>
</dbReference>
<keyword evidence="2" id="KW-0862">Zinc</keyword>
<evidence type="ECO:0000259" key="4">
    <source>
        <dbReference type="PROSITE" id="PS50158"/>
    </source>
</evidence>
<proteinExistence type="predicted"/>
<feature type="compositionally biased region" description="Polar residues" evidence="3">
    <location>
        <begin position="320"/>
        <end position="329"/>
    </location>
</feature>
<sequence>MEAIEKRFGGNKETKKVLQKLISQLEILRESHSQEDVNLKFLRSLPTEWRTHTLIWRNKTDLEDQSLDDMFNSLKIYEPEVKSSSSTSPTTQNIAFMSSQNTDNTNESVSVVTSVSAASTKVIISNLPNVDTLSDAVIYSFFTRANETTYIRFDMSKVECYNCHRRGHFARECRSPKDTRNKETQRRNVPVETSTSNTLVLQCYDNQVFNSTMFDCDEMFSSKSDVSMPTSPIYDRYKSGAGYHVVSPPYTGTFMPPRHDLFFNDAPTVKETVPTVLNVKPSPTKPNKDLSRSNRPSAPIIKDWVFDSEDECEGEPMPTQKASSFVQTSEHVKPTRASVKPVEHHIPAENLRKDIPKSRGHRLSWNRKACFVCKSLTLLIKDYDYYEKKMVQKPIRNHAMRGNHQHYARMTYPNPQRHVVPTTVLTRSRLIPLNAARPVTTAVPQTKGNPHHALKYKGVIDSRCSRHMTWNMSYLSDSEEINGGYVAFGGNPKGGKITGKGKIRTEKLDFDDVYFVKELKFNLFSVSQMCDKKNSVLFTDTKCFILSSDFKLPDDNHVLLRVPRENNMVLVTKPHNKTPYELLLGRTPSIGFMRPFDCVVTILNTLDTVGSKPTWLFDIDTFTKSMNYQPVIAGNQPNSSTGVQEHFDADKAREGNVQQYVLFPLWSSGSKDPQNTNDDVTFEVKESDSKVHVSPRSSAKKKKHDDKTKREANEKSLVEFTLVPAVGQNSTNSTNTNTFSADGPSNTGDSPTHEKSSYMDPSQYLDDPDMPALEEITYSDDEEDVGAEADFSNLETNITVFRNKKDERGIVIRNKARLIAQGHTQEEGIDYEEVFAPVARIEAIRLFLAYASFMGFMVYHMDVKSDFLYGTIEEEVYVCQPPGFEDPDYPNKVYKVVKALYGLHQASKAWYETLANYLLENGFHKGKIDQTLFIKQQKGDILLVHVYVDDLIFGSTNKDLCKAFEKLMKDKFQMSSMGELNFFLGLQVKQKQDGIFISQDKYVAEILKKFVKRIFRYLKGKPHLGLWYPKDSPFNLVAYSDSDYAGASLDRKSITGGCQFIVCRLISWQCKKQTIVATSYTKAEYVAAAGCYAQVLWIQNQLLYYSLVRNVDNSSKLYMYPRFLQLMINAQIAYLFYNTTKYTFPALIQKVFANMRRVGKGFFRMDTPLFEGMLVPQQVNDGVADDVSNDVADVVAEDATEPTPPSPTPTTSLPP</sequence>
<keyword evidence="1" id="KW-0064">Aspartyl protease</keyword>
<dbReference type="InterPro" id="IPR013103">
    <property type="entry name" value="RVT_2"/>
</dbReference>
<dbReference type="InterPro" id="IPR036875">
    <property type="entry name" value="Znf_CCHC_sf"/>
</dbReference>
<feature type="region of interest" description="Disordered" evidence="3">
    <location>
        <begin position="666"/>
        <end position="765"/>
    </location>
</feature>
<dbReference type="EMBL" id="BKCJ010000398">
    <property type="protein sequence ID" value="GEU32838.1"/>
    <property type="molecule type" value="Genomic_DNA"/>
</dbReference>